<dbReference type="EMBL" id="MFLZ01000021">
    <property type="protein sequence ID" value="OGG79679.1"/>
    <property type="molecule type" value="Genomic_DNA"/>
</dbReference>
<dbReference type="InterPro" id="IPR046548">
    <property type="entry name" value="DUF6804"/>
</dbReference>
<dbReference type="STRING" id="1798512.A3A39_01765"/>
<reference evidence="2 3" key="1">
    <citation type="journal article" date="2016" name="Nat. Commun.">
        <title>Thousands of microbial genomes shed light on interconnected biogeochemical processes in an aquifer system.</title>
        <authorList>
            <person name="Anantharaman K."/>
            <person name="Brown C.T."/>
            <person name="Hug L.A."/>
            <person name="Sharon I."/>
            <person name="Castelle C.J."/>
            <person name="Probst A.J."/>
            <person name="Thomas B.C."/>
            <person name="Singh A."/>
            <person name="Wilkins M.J."/>
            <person name="Karaoz U."/>
            <person name="Brodie E.L."/>
            <person name="Williams K.H."/>
            <person name="Hubbard S.S."/>
            <person name="Banfield J.F."/>
        </authorList>
    </citation>
    <scope>NUCLEOTIDE SEQUENCE [LARGE SCALE GENOMIC DNA]</scope>
</reference>
<keyword evidence="1" id="KW-0812">Transmembrane</keyword>
<sequence length="109" mass="12638">MNTWIRDNWLKVVAILFVLGALAPIPYYAYYQLMNWIVVGAALMTAWQAYRQNSIGIVWVFALVAVVFNPVAPLYLHTDIWRIVDIVAAVLFMLSFFLIRPRVLVRPRI</sequence>
<keyword evidence="1" id="KW-1133">Transmembrane helix</keyword>
<evidence type="ECO:0000313" key="2">
    <source>
        <dbReference type="EMBL" id="OGG79679.1"/>
    </source>
</evidence>
<feature type="transmembrane region" description="Helical" evidence="1">
    <location>
        <begin position="9"/>
        <end position="27"/>
    </location>
</feature>
<comment type="caution">
    <text evidence="2">The sequence shown here is derived from an EMBL/GenBank/DDBJ whole genome shotgun (WGS) entry which is preliminary data.</text>
</comment>
<evidence type="ECO:0000313" key="3">
    <source>
        <dbReference type="Proteomes" id="UP000177372"/>
    </source>
</evidence>
<keyword evidence="1" id="KW-0472">Membrane</keyword>
<protein>
    <submittedName>
        <fullName evidence="2">Uncharacterized protein</fullName>
    </submittedName>
</protein>
<gene>
    <name evidence="2" type="ORF">A3A39_01765</name>
</gene>
<proteinExistence type="predicted"/>
<dbReference type="AlphaFoldDB" id="A0A1F6F1E3"/>
<evidence type="ECO:0000256" key="1">
    <source>
        <dbReference type="SAM" id="Phobius"/>
    </source>
</evidence>
<name>A0A1F6F1E3_9BACT</name>
<organism evidence="2 3">
    <name type="scientific">Candidatus Kaiserbacteria bacterium RIFCSPLOWO2_01_FULL_54_13</name>
    <dbReference type="NCBI Taxonomy" id="1798512"/>
    <lineage>
        <taxon>Bacteria</taxon>
        <taxon>Candidatus Kaiseribacteriota</taxon>
    </lineage>
</organism>
<dbReference type="Proteomes" id="UP000177372">
    <property type="component" value="Unassembled WGS sequence"/>
</dbReference>
<feature type="transmembrane region" description="Helical" evidence="1">
    <location>
        <begin position="33"/>
        <end position="50"/>
    </location>
</feature>
<feature type="transmembrane region" description="Helical" evidence="1">
    <location>
        <begin position="80"/>
        <end position="99"/>
    </location>
</feature>
<dbReference type="Pfam" id="PF20619">
    <property type="entry name" value="DUF6804"/>
    <property type="match status" value="1"/>
</dbReference>
<accession>A0A1F6F1E3</accession>
<feature type="transmembrane region" description="Helical" evidence="1">
    <location>
        <begin position="57"/>
        <end position="74"/>
    </location>
</feature>